<dbReference type="Gene3D" id="3.50.50.60">
    <property type="entry name" value="FAD/NAD(P)-binding domain"/>
    <property type="match status" value="1"/>
</dbReference>
<dbReference type="SUPFAM" id="SSF51905">
    <property type="entry name" value="FAD/NAD(P)-binding domain"/>
    <property type="match status" value="1"/>
</dbReference>
<dbReference type="KEGG" id="lez:GLE_0612"/>
<dbReference type="GO" id="GO:0016491">
    <property type="term" value="F:oxidoreductase activity"/>
    <property type="evidence" value="ECO:0007669"/>
    <property type="project" value="UniProtKB-KW"/>
</dbReference>
<dbReference type="AlphaFoldDB" id="A0A0S2DBR9"/>
<feature type="domain" description="FAD dependent oxidoreductase" evidence="2">
    <location>
        <begin position="54"/>
        <end position="134"/>
    </location>
</feature>
<evidence type="ECO:0000256" key="1">
    <source>
        <dbReference type="ARBA" id="ARBA00023002"/>
    </source>
</evidence>
<protein>
    <submittedName>
        <fullName evidence="3">FAD dependent oxidoreductase</fullName>
    </submittedName>
</protein>
<organism evidence="3 4">
    <name type="scientific">Lysobacter enzymogenes</name>
    <dbReference type="NCBI Taxonomy" id="69"/>
    <lineage>
        <taxon>Bacteria</taxon>
        <taxon>Pseudomonadati</taxon>
        <taxon>Pseudomonadota</taxon>
        <taxon>Gammaproteobacteria</taxon>
        <taxon>Lysobacterales</taxon>
        <taxon>Lysobacteraceae</taxon>
        <taxon>Lysobacter</taxon>
    </lineage>
</organism>
<dbReference type="OrthoDB" id="6059070at2"/>
<dbReference type="PATRIC" id="fig|69.6.peg.604"/>
<sequence length="550" mass="59764">MTLIDSLALLTLKCAPNVFDLSADMSHASIRDQVVRARLLARDLAALPQPPRSVLVVGAGFAGVSAALTLAKAGIAVTVVEVNSQPFQLQSSAQDRYIAPFMYEWPSHGADDQRYPPQWPVGVEDDSILAGLWDAADPAVLSKCWHWKAHRRLGIASAPSACEWREAQGGAPLPAPLLAQRARDRLTLLLNTLPSPPKIQVCVQKAKVAAFVTEFAKRSGKHYRRHGTAPVRGVFAEPWQKIRESQGCSWPSLAQSPFVVDVDIIILGGGLGQEGTELPLPPSVRDDSHRIVGRDFWDSDDWLNASANDRVGVFGGGDGALQDALRALTGDKHPLCTLQRMYRTAGAQTALSAVEPRLLAFEQEARLAATWSQAHQAAAATSPRLARANVDRRLDLRCAKLARALARQAPVTAAVESVLRNGDGEVVHLFRERYFTKSYLLNRFLLHLIHACQPLHSRFPGKVGYRKLPGQRLFHGYAEQPATGGTGPQKFHVFSEPAHPDSALEFDRVSVRLGAAAGPGRQMVGLSTQRIAERTCLGAIAYPLVADPMP</sequence>
<keyword evidence="1" id="KW-0560">Oxidoreductase</keyword>
<dbReference type="EMBL" id="CP013140">
    <property type="protein sequence ID" value="ALN55970.1"/>
    <property type="molecule type" value="Genomic_DNA"/>
</dbReference>
<reference evidence="3 4" key="1">
    <citation type="submission" date="2015-11" db="EMBL/GenBank/DDBJ databases">
        <title>Genome sequences of Lysobacter enzymogenes strain C3 and Lysobacter antibioticus ATCC 29479.</title>
        <authorList>
            <person name="Kobayashi D.Y."/>
        </authorList>
    </citation>
    <scope>NUCLEOTIDE SEQUENCE [LARGE SCALE GENOMIC DNA]</scope>
    <source>
        <strain evidence="3 4">C3</strain>
    </source>
</reference>
<proteinExistence type="predicted"/>
<accession>A0A0S2DBR9</accession>
<name>A0A0S2DBR9_LYSEN</name>
<evidence type="ECO:0000259" key="2">
    <source>
        <dbReference type="Pfam" id="PF01266"/>
    </source>
</evidence>
<dbReference type="Proteomes" id="UP000061569">
    <property type="component" value="Chromosome"/>
</dbReference>
<dbReference type="InterPro" id="IPR006076">
    <property type="entry name" value="FAD-dep_OxRdtase"/>
</dbReference>
<gene>
    <name evidence="3" type="ORF">GLE_0612</name>
</gene>
<dbReference type="InterPro" id="IPR036188">
    <property type="entry name" value="FAD/NAD-bd_sf"/>
</dbReference>
<evidence type="ECO:0000313" key="4">
    <source>
        <dbReference type="Proteomes" id="UP000061569"/>
    </source>
</evidence>
<dbReference type="Pfam" id="PF01266">
    <property type="entry name" value="DAO"/>
    <property type="match status" value="1"/>
</dbReference>
<evidence type="ECO:0000313" key="3">
    <source>
        <dbReference type="EMBL" id="ALN55970.1"/>
    </source>
</evidence>
<dbReference type="STRING" id="69.GLE_0612"/>